<keyword evidence="23" id="KW-0511">Multifunctional enzyme</keyword>
<dbReference type="NCBIfam" id="TIGR00657">
    <property type="entry name" value="asp_kinases"/>
    <property type="match status" value="1"/>
</dbReference>
<reference evidence="29 30" key="1">
    <citation type="submission" date="2017-11" db="EMBL/GenBank/DDBJ databases">
        <title>Infants hospitalized years apart are colonized by the same room-sourced microbial strains.</title>
        <authorList>
            <person name="Brooks B."/>
            <person name="Olm M.R."/>
            <person name="Firek B.A."/>
            <person name="Baker R."/>
            <person name="Thomas B.C."/>
            <person name="Morowitz M.J."/>
            <person name="Banfield J.F."/>
        </authorList>
    </citation>
    <scope>NUCLEOTIDE SEQUENCE [LARGE SCALE GENOMIC DNA]</scope>
    <source>
        <strain evidence="29">S2_009_000_R2_76</strain>
    </source>
</reference>
<evidence type="ECO:0000313" key="30">
    <source>
        <dbReference type="Proteomes" id="UP000249645"/>
    </source>
</evidence>
<evidence type="ECO:0000256" key="15">
    <source>
        <dbReference type="ARBA" id="ARBA00022777"/>
    </source>
</evidence>
<dbReference type="Gene3D" id="1.20.120.1320">
    <property type="entry name" value="Aspartokinase, catalytic domain"/>
    <property type="match status" value="1"/>
</dbReference>
<dbReference type="SUPFAM" id="SSF55347">
    <property type="entry name" value="Glyceraldehyde-3-phosphate dehydrogenase-like, C-terminal domain"/>
    <property type="match status" value="1"/>
</dbReference>
<evidence type="ECO:0000256" key="12">
    <source>
        <dbReference type="ARBA" id="ARBA00022697"/>
    </source>
</evidence>
<dbReference type="SUPFAM" id="SSF53633">
    <property type="entry name" value="Carbamate kinase-like"/>
    <property type="match status" value="1"/>
</dbReference>
<keyword evidence="22" id="KW-0486">Methionine biosynthesis</keyword>
<comment type="caution">
    <text evidence="29">The sequence shown here is derived from an EMBL/GenBank/DDBJ whole genome shotgun (WGS) entry which is preliminary data.</text>
</comment>
<evidence type="ECO:0000256" key="11">
    <source>
        <dbReference type="ARBA" id="ARBA00022679"/>
    </source>
</evidence>
<name>A0A2W5H6I6_9SPHI</name>
<comment type="similarity">
    <text evidence="8">In the N-terminal section; belongs to the aspartokinase family.</text>
</comment>
<dbReference type="GO" id="GO:0050661">
    <property type="term" value="F:NADP binding"/>
    <property type="evidence" value="ECO:0007669"/>
    <property type="project" value="InterPro"/>
</dbReference>
<dbReference type="GO" id="GO:0004412">
    <property type="term" value="F:homoserine dehydrogenase activity"/>
    <property type="evidence" value="ECO:0007669"/>
    <property type="project" value="UniProtKB-EC"/>
</dbReference>
<dbReference type="GO" id="GO:0009088">
    <property type="term" value="P:threonine biosynthetic process"/>
    <property type="evidence" value="ECO:0007669"/>
    <property type="project" value="UniProtKB-UniPathway"/>
</dbReference>
<comment type="catalytic activity">
    <reaction evidence="26">
        <text>L-homoserine + NADP(+) = L-aspartate 4-semialdehyde + NADPH + H(+)</text>
        <dbReference type="Rhea" id="RHEA:15761"/>
        <dbReference type="ChEBI" id="CHEBI:15378"/>
        <dbReference type="ChEBI" id="CHEBI:57476"/>
        <dbReference type="ChEBI" id="CHEBI:57783"/>
        <dbReference type="ChEBI" id="CHEBI:58349"/>
        <dbReference type="ChEBI" id="CHEBI:537519"/>
        <dbReference type="EC" id="1.1.1.3"/>
    </reaction>
    <physiologicalReaction direction="right-to-left" evidence="26">
        <dbReference type="Rhea" id="RHEA:15763"/>
    </physiologicalReaction>
</comment>
<evidence type="ECO:0000256" key="23">
    <source>
        <dbReference type="ARBA" id="ARBA00023268"/>
    </source>
</evidence>
<dbReference type="AlphaFoldDB" id="A0A2W5H6I6"/>
<gene>
    <name evidence="29" type="ORF">DI598_03980</name>
</gene>
<dbReference type="GO" id="GO:0004072">
    <property type="term" value="F:aspartate kinase activity"/>
    <property type="evidence" value="ECO:0007669"/>
    <property type="project" value="UniProtKB-EC"/>
</dbReference>
<evidence type="ECO:0000256" key="10">
    <source>
        <dbReference type="ARBA" id="ARBA00022605"/>
    </source>
</evidence>
<dbReference type="PROSITE" id="PS00324">
    <property type="entry name" value="ASPARTOKINASE"/>
    <property type="match status" value="1"/>
</dbReference>
<evidence type="ECO:0000259" key="28">
    <source>
        <dbReference type="PROSITE" id="PS51671"/>
    </source>
</evidence>
<keyword evidence="13" id="KW-0479">Metal-binding</keyword>
<dbReference type="Proteomes" id="UP000249645">
    <property type="component" value="Unassembled WGS sequence"/>
</dbReference>
<keyword evidence="15 29" id="KW-0418">Kinase</keyword>
<evidence type="ECO:0000256" key="24">
    <source>
        <dbReference type="ARBA" id="ARBA00044938"/>
    </source>
</evidence>
<dbReference type="FunFam" id="3.30.360.10:FF:000006">
    <property type="entry name" value="Bifunctional aspartokinase/homoserine dehydrogenase"/>
    <property type="match status" value="1"/>
</dbReference>
<dbReference type="GO" id="GO:0046872">
    <property type="term" value="F:metal ion binding"/>
    <property type="evidence" value="ECO:0007669"/>
    <property type="project" value="UniProtKB-KW"/>
</dbReference>
<dbReference type="PANTHER" id="PTHR43070:SF5">
    <property type="entry name" value="HOMOSERINE DEHYDROGENASE"/>
    <property type="match status" value="1"/>
</dbReference>
<dbReference type="Gene3D" id="3.40.50.720">
    <property type="entry name" value="NAD(P)-binding Rossmann-like Domain"/>
    <property type="match status" value="1"/>
</dbReference>
<comment type="pathway">
    <text evidence="4">Amino-acid biosynthesis; L-threonine biosynthesis; L-threonine from L-aspartate: step 3/5.</text>
</comment>
<accession>A0A2W5H6I6</accession>
<comment type="function">
    <text evidence="24">Bifunctional aspartate kinase and homoserine dehydrogenase that catalyzes the first and the third steps toward the synthesis of lysine, methionine and threonine from aspartate.</text>
</comment>
<feature type="domain" description="ACT" evidence="28">
    <location>
        <begin position="399"/>
        <end position="477"/>
    </location>
</feature>
<evidence type="ECO:0000256" key="9">
    <source>
        <dbReference type="ARBA" id="ARBA00011881"/>
    </source>
</evidence>
<evidence type="ECO:0000256" key="27">
    <source>
        <dbReference type="ARBA" id="ARBA00049031"/>
    </source>
</evidence>
<evidence type="ECO:0000256" key="22">
    <source>
        <dbReference type="ARBA" id="ARBA00023167"/>
    </source>
</evidence>
<dbReference type="SUPFAM" id="SSF55021">
    <property type="entry name" value="ACT-like"/>
    <property type="match status" value="2"/>
</dbReference>
<keyword evidence="19" id="KW-0520">NAD</keyword>
<dbReference type="InterPro" id="IPR001341">
    <property type="entry name" value="Asp_kinase"/>
</dbReference>
<keyword evidence="21" id="KW-0457">Lysine biosynthesis</keyword>
<keyword evidence="12" id="KW-0791">Threonine biosynthesis</keyword>
<keyword evidence="20" id="KW-0915">Sodium</keyword>
<proteinExistence type="inferred from homology"/>
<evidence type="ECO:0000256" key="6">
    <source>
        <dbReference type="ARBA" id="ARBA00005139"/>
    </source>
</evidence>
<evidence type="ECO:0000256" key="18">
    <source>
        <dbReference type="ARBA" id="ARBA00023002"/>
    </source>
</evidence>
<comment type="pathway">
    <text evidence="3">Amino-acid biosynthesis; L-methionine biosynthesis via de novo pathway; L-homoserine from L-aspartate: step 1/3.</text>
</comment>
<keyword evidence="17" id="KW-0521">NADP</keyword>
<comment type="subunit">
    <text evidence="9">Homotetramer.</text>
</comment>
<dbReference type="PANTHER" id="PTHR43070">
    <property type="match status" value="1"/>
</dbReference>
<keyword evidence="18" id="KW-0560">Oxidoreductase</keyword>
<comment type="catalytic activity">
    <reaction evidence="25">
        <text>L-aspartate + ATP = 4-phospho-L-aspartate + ADP</text>
        <dbReference type="Rhea" id="RHEA:23776"/>
        <dbReference type="ChEBI" id="CHEBI:29991"/>
        <dbReference type="ChEBI" id="CHEBI:30616"/>
        <dbReference type="ChEBI" id="CHEBI:57535"/>
        <dbReference type="ChEBI" id="CHEBI:456216"/>
        <dbReference type="EC" id="2.7.2.4"/>
    </reaction>
    <physiologicalReaction direction="left-to-right" evidence="25">
        <dbReference type="Rhea" id="RHEA:23777"/>
    </physiologicalReaction>
</comment>
<comment type="catalytic activity">
    <reaction evidence="27">
        <text>L-homoserine + NAD(+) = L-aspartate 4-semialdehyde + NADH + H(+)</text>
        <dbReference type="Rhea" id="RHEA:15757"/>
        <dbReference type="ChEBI" id="CHEBI:15378"/>
        <dbReference type="ChEBI" id="CHEBI:57476"/>
        <dbReference type="ChEBI" id="CHEBI:57540"/>
        <dbReference type="ChEBI" id="CHEBI:57945"/>
        <dbReference type="ChEBI" id="CHEBI:537519"/>
        <dbReference type="EC" id="1.1.1.3"/>
    </reaction>
    <physiologicalReaction direction="right-to-left" evidence="27">
        <dbReference type="Rhea" id="RHEA:15759"/>
    </physiologicalReaction>
</comment>
<keyword evidence="11" id="KW-0808">Transferase</keyword>
<protein>
    <submittedName>
        <fullName evidence="29">Bifunctional aspartate kinase/homoserine dehydrogenase I</fullName>
    </submittedName>
</protein>
<dbReference type="InterPro" id="IPR049638">
    <property type="entry name" value="AK-HD"/>
</dbReference>
<evidence type="ECO:0000256" key="2">
    <source>
        <dbReference type="ARBA" id="ARBA00004766"/>
    </source>
</evidence>
<dbReference type="InterPro" id="IPR054352">
    <property type="entry name" value="ACT_Aspartokinase"/>
</dbReference>
<evidence type="ECO:0000256" key="7">
    <source>
        <dbReference type="ARBA" id="ARBA00007952"/>
    </source>
</evidence>
<dbReference type="PROSITE" id="PS01042">
    <property type="entry name" value="HOMOSER_DHGENASE"/>
    <property type="match status" value="1"/>
</dbReference>
<dbReference type="Gene3D" id="3.30.360.10">
    <property type="entry name" value="Dihydrodipicolinate Reductase, domain 2"/>
    <property type="match status" value="1"/>
</dbReference>
<dbReference type="InterPro" id="IPR036393">
    <property type="entry name" value="AceGlu_kinase-like_sf"/>
</dbReference>
<dbReference type="Pfam" id="PF00742">
    <property type="entry name" value="Homoserine_dh"/>
    <property type="match status" value="1"/>
</dbReference>
<dbReference type="InterPro" id="IPR001048">
    <property type="entry name" value="Asp/Glu/Uridylate_kinase"/>
</dbReference>
<dbReference type="SUPFAM" id="SSF51735">
    <property type="entry name" value="NAD(P)-binding Rossmann-fold domains"/>
    <property type="match status" value="1"/>
</dbReference>
<dbReference type="InterPro" id="IPR011147">
    <property type="entry name" value="Bifunc_Aspkin/hSer_DH"/>
</dbReference>
<dbReference type="CDD" id="cd04921">
    <property type="entry name" value="ACT_AKi-HSDH-ThrA-like_1"/>
    <property type="match status" value="1"/>
</dbReference>
<dbReference type="FunFam" id="3.30.2130.10:FF:000001">
    <property type="entry name" value="Bifunctional aspartokinase/homoserine dehydrogenase"/>
    <property type="match status" value="1"/>
</dbReference>
<dbReference type="CDD" id="cd04243">
    <property type="entry name" value="AAK_AK-HSDH-like"/>
    <property type="match status" value="1"/>
</dbReference>
<dbReference type="InterPro" id="IPR042199">
    <property type="entry name" value="AsparK_Bifunc_asparK/hSer_DH"/>
</dbReference>
<comment type="cofactor">
    <cofactor evidence="1">
        <name>a metal cation</name>
        <dbReference type="ChEBI" id="CHEBI:25213"/>
    </cofactor>
</comment>
<evidence type="ECO:0000256" key="25">
    <source>
        <dbReference type="ARBA" id="ARBA00048561"/>
    </source>
</evidence>
<sequence length="815" mass="88685">MHVLKFGGSSVANAENIKKVVQIVTQNNYPSQIVVVSAMRGVTDKLIDLGVKAHQSEKAYEDLLQSLLDQHIEAANQLLPVATRSSCLSMIMQQFNELEDICQSVFRLQELSPATKDRIVSFGELLSSKIISAYLASVEVSNIWLDSRELILTNDHFGYAAVDFEKTNEKVIEFLKNHSSKLYIAPGFIAKGYSGHITTLGRGGSDYTAAIYAAAVSADVLEIWTDVSGMMTADPRWVTNAKPIPQISYKEAMELSHFGAKVVYPPTILPVMQKEIPVLVKNTFAPEDKGTLMNATTTHDSNIVSGISSITEVSLLSLEGAGMVGIPGFSKTLFEALANANINVILITQGSSEYSICVVVNAIDAKVASAAVNKAFENEIANHKVEPVHAENNLSIVALVGDKMKSHPNVSGRMFATLGRNGINVRAIAQGSSEKNISAVISVNDVKKAVNVLHEVFFEAVYKQLNVYVIGTGNVGSRLLSQIKQQHSYLYKHLGVNVRVVGLANSKKMYSSYEQSGIDLGHWEKHLNDDGQEFNLDAFVNGAIERNLRNSVVVDVTANEEVAKTYKRLLSKSVAVVACNKIAASASYSYYETLKTLSHEFNAPFLFETNVGAGLPVIGTLNDLVRSGDKVNKIQAVLSGTLNYVFNNYDGTKPFAEVVRQAQAEGYTEPDPRLDLGGTDVMRKIMILAREAGSTIEMSDVKNEPFLPASCFEGSVEDFYIEMGKHEAHFKALYDAAQANNCKLKFVAEFVDGKASVGLQQVSGQSDFFHLYGKDNIVLFYTMRYPDQPLVVKGAGAGAEVTASGVFADLMKAGS</sequence>
<evidence type="ECO:0000256" key="26">
    <source>
        <dbReference type="ARBA" id="ARBA00048841"/>
    </source>
</evidence>
<keyword evidence="10" id="KW-0028">Amino-acid biosynthesis</keyword>
<comment type="pathway">
    <text evidence="2">Amino-acid biosynthesis; L-lysine biosynthesis via DAP pathway; (S)-tetrahydrodipicolinate from L-aspartate: step 1/4.</text>
</comment>
<evidence type="ECO:0000256" key="20">
    <source>
        <dbReference type="ARBA" id="ARBA00023053"/>
    </source>
</evidence>
<evidence type="ECO:0000256" key="17">
    <source>
        <dbReference type="ARBA" id="ARBA00022857"/>
    </source>
</evidence>
<dbReference type="UniPathway" id="UPA00034">
    <property type="reaction ID" value="UER00015"/>
</dbReference>
<dbReference type="PROSITE" id="PS51671">
    <property type="entry name" value="ACT"/>
    <property type="match status" value="1"/>
</dbReference>
<dbReference type="Pfam" id="PF22468">
    <property type="entry name" value="ACT_9"/>
    <property type="match status" value="2"/>
</dbReference>
<dbReference type="CDD" id="cd04922">
    <property type="entry name" value="ACT_AKi-HSDH-ThrA_2"/>
    <property type="match status" value="1"/>
</dbReference>
<evidence type="ECO:0000256" key="21">
    <source>
        <dbReference type="ARBA" id="ARBA00023154"/>
    </source>
</evidence>
<dbReference type="InterPro" id="IPR018042">
    <property type="entry name" value="Aspartate_kinase_CS"/>
</dbReference>
<dbReference type="GO" id="GO:0009090">
    <property type="term" value="P:homoserine biosynthetic process"/>
    <property type="evidence" value="ECO:0007669"/>
    <property type="project" value="UniProtKB-ARBA"/>
</dbReference>
<evidence type="ECO:0000256" key="16">
    <source>
        <dbReference type="ARBA" id="ARBA00022840"/>
    </source>
</evidence>
<dbReference type="InterPro" id="IPR045865">
    <property type="entry name" value="ACT-like_dom_sf"/>
</dbReference>
<keyword evidence="14" id="KW-0547">Nucleotide-binding</keyword>
<dbReference type="Pfam" id="PF03447">
    <property type="entry name" value="NAD_binding_3"/>
    <property type="match status" value="1"/>
</dbReference>
<dbReference type="UniPathway" id="UPA00051">
    <property type="reaction ID" value="UER00462"/>
</dbReference>
<evidence type="ECO:0000313" key="29">
    <source>
        <dbReference type="EMBL" id="PZP51142.1"/>
    </source>
</evidence>
<organism evidence="29 30">
    <name type="scientific">Pseudopedobacter saltans</name>
    <dbReference type="NCBI Taxonomy" id="151895"/>
    <lineage>
        <taxon>Bacteria</taxon>
        <taxon>Pseudomonadati</taxon>
        <taxon>Bacteroidota</taxon>
        <taxon>Sphingobacteriia</taxon>
        <taxon>Sphingobacteriales</taxon>
        <taxon>Sphingobacteriaceae</taxon>
        <taxon>Pseudopedobacter</taxon>
    </lineage>
</organism>
<dbReference type="Pfam" id="PF00696">
    <property type="entry name" value="AA_kinase"/>
    <property type="match status" value="1"/>
</dbReference>
<comment type="pathway">
    <text evidence="5">Amino-acid biosynthesis; L-methionine biosynthesis via de novo pathway; L-homoserine from L-aspartate: step 3/3.</text>
</comment>
<dbReference type="Gene3D" id="3.30.2130.10">
    <property type="entry name" value="VC0802-like"/>
    <property type="match status" value="1"/>
</dbReference>
<evidence type="ECO:0000256" key="8">
    <source>
        <dbReference type="ARBA" id="ARBA00010046"/>
    </source>
</evidence>
<dbReference type="GO" id="GO:0005524">
    <property type="term" value="F:ATP binding"/>
    <property type="evidence" value="ECO:0007669"/>
    <property type="project" value="UniProtKB-KW"/>
</dbReference>
<dbReference type="InterPro" id="IPR019811">
    <property type="entry name" value="HDH_CS"/>
</dbReference>
<evidence type="ECO:0000256" key="4">
    <source>
        <dbReference type="ARBA" id="ARBA00005056"/>
    </source>
</evidence>
<dbReference type="GO" id="GO:0009086">
    <property type="term" value="P:methionine biosynthetic process"/>
    <property type="evidence" value="ECO:0007669"/>
    <property type="project" value="UniProtKB-KW"/>
</dbReference>
<dbReference type="Gene3D" id="3.40.1160.10">
    <property type="entry name" value="Acetylglutamate kinase-like"/>
    <property type="match status" value="1"/>
</dbReference>
<evidence type="ECO:0000256" key="14">
    <source>
        <dbReference type="ARBA" id="ARBA00022741"/>
    </source>
</evidence>
<dbReference type="EMBL" id="QFOI01000041">
    <property type="protein sequence ID" value="PZP51142.1"/>
    <property type="molecule type" value="Genomic_DNA"/>
</dbReference>
<dbReference type="InterPro" id="IPR036291">
    <property type="entry name" value="NAD(P)-bd_dom_sf"/>
</dbReference>
<evidence type="ECO:0000256" key="19">
    <source>
        <dbReference type="ARBA" id="ARBA00023027"/>
    </source>
</evidence>
<dbReference type="InterPro" id="IPR002912">
    <property type="entry name" value="ACT_dom"/>
</dbReference>
<evidence type="ECO:0000256" key="3">
    <source>
        <dbReference type="ARBA" id="ARBA00004986"/>
    </source>
</evidence>
<dbReference type="PIRSF" id="PIRSF000727">
    <property type="entry name" value="ThrA"/>
    <property type="match status" value="1"/>
</dbReference>
<dbReference type="InterPro" id="IPR005106">
    <property type="entry name" value="Asp/hSer_DH_NAD-bd"/>
</dbReference>
<dbReference type="UniPathway" id="UPA00050">
    <property type="reaction ID" value="UER00063"/>
</dbReference>
<evidence type="ECO:0000256" key="1">
    <source>
        <dbReference type="ARBA" id="ARBA00001920"/>
    </source>
</evidence>
<dbReference type="InterPro" id="IPR001342">
    <property type="entry name" value="HDH_cat"/>
</dbReference>
<dbReference type="NCBIfam" id="NF006959">
    <property type="entry name" value="PRK09436.1"/>
    <property type="match status" value="1"/>
</dbReference>
<comment type="pathway">
    <text evidence="6">Amino-acid biosynthesis; L-threonine biosynthesis; L-threonine from L-aspartate: step 1/5.</text>
</comment>
<evidence type="ECO:0000256" key="13">
    <source>
        <dbReference type="ARBA" id="ARBA00022723"/>
    </source>
</evidence>
<dbReference type="GO" id="GO:0009089">
    <property type="term" value="P:lysine biosynthetic process via diaminopimelate"/>
    <property type="evidence" value="ECO:0007669"/>
    <property type="project" value="UniProtKB-UniPathway"/>
</dbReference>
<evidence type="ECO:0000256" key="5">
    <source>
        <dbReference type="ARBA" id="ARBA00005062"/>
    </source>
</evidence>
<comment type="similarity">
    <text evidence="7">In the C-terminal section; belongs to the homoserine dehydrogenase family.</text>
</comment>
<keyword evidence="16" id="KW-0067">ATP-binding</keyword>